<evidence type="ECO:0000313" key="2">
    <source>
        <dbReference type="Proteomes" id="UP001186974"/>
    </source>
</evidence>
<comment type="caution">
    <text evidence="1">The sequence shown here is derived from an EMBL/GenBank/DDBJ whole genome shotgun (WGS) entry which is preliminary data.</text>
</comment>
<name>A0ACC3D404_9PEZI</name>
<accession>A0ACC3D404</accession>
<proteinExistence type="predicted"/>
<evidence type="ECO:0000313" key="1">
    <source>
        <dbReference type="EMBL" id="KAK3061509.1"/>
    </source>
</evidence>
<protein>
    <submittedName>
        <fullName evidence="1">Uncharacterized protein</fullName>
    </submittedName>
</protein>
<dbReference type="EMBL" id="JAWDJW010007797">
    <property type="protein sequence ID" value="KAK3061509.1"/>
    <property type="molecule type" value="Genomic_DNA"/>
</dbReference>
<keyword evidence="2" id="KW-1185">Reference proteome</keyword>
<gene>
    <name evidence="1" type="ORF">LTS18_006043</name>
</gene>
<dbReference type="Proteomes" id="UP001186974">
    <property type="component" value="Unassembled WGS sequence"/>
</dbReference>
<organism evidence="1 2">
    <name type="scientific">Coniosporium uncinatum</name>
    <dbReference type="NCBI Taxonomy" id="93489"/>
    <lineage>
        <taxon>Eukaryota</taxon>
        <taxon>Fungi</taxon>
        <taxon>Dikarya</taxon>
        <taxon>Ascomycota</taxon>
        <taxon>Pezizomycotina</taxon>
        <taxon>Dothideomycetes</taxon>
        <taxon>Dothideomycetes incertae sedis</taxon>
        <taxon>Coniosporium</taxon>
    </lineage>
</organism>
<reference evidence="1" key="1">
    <citation type="submission" date="2024-09" db="EMBL/GenBank/DDBJ databases">
        <title>Black Yeasts Isolated from many extreme environments.</title>
        <authorList>
            <person name="Coleine C."/>
            <person name="Stajich J.E."/>
            <person name="Selbmann L."/>
        </authorList>
    </citation>
    <scope>NUCLEOTIDE SEQUENCE</scope>
    <source>
        <strain evidence="1">CCFEE 5737</strain>
    </source>
</reference>
<sequence>MLNGYENCYRKNATGLPIFSSGSPLAVLNRNSVDSGSSGSGSKAWIASAVVGPIVGLAIVAGLLWFFLRKRAPNGMHQNSSGGCISPSAMPPLTATYDSATTSTTNTFSRPLPTASANATTEERTDYLAALRASVIEVQDEINTFLTQKMEEDKANATAVGGEGSGKAKVDEESEEEGYGEEKEEDEG</sequence>